<proteinExistence type="predicted"/>
<reference evidence="4 5" key="1">
    <citation type="submission" date="2015-07" db="EMBL/GenBank/DDBJ databases">
        <title>Whole genome sequence of Herpetosiphon geysericola DSM 7119.</title>
        <authorList>
            <person name="Hemp J."/>
            <person name="Ward L.M."/>
            <person name="Pace L.A."/>
            <person name="Fischer W.W."/>
        </authorList>
    </citation>
    <scope>NUCLEOTIDE SEQUENCE [LARGE SCALE GENOMIC DNA]</scope>
    <source>
        <strain evidence="4 5">DSM 7119</strain>
    </source>
</reference>
<dbReference type="InterPro" id="IPR001296">
    <property type="entry name" value="Glyco_trans_1"/>
</dbReference>
<dbReference type="RefSeq" id="WP_054532907.1">
    <property type="nucleotide sequence ID" value="NZ_LGKP01000006.1"/>
</dbReference>
<evidence type="ECO:0000313" key="5">
    <source>
        <dbReference type="Proteomes" id="UP000050277"/>
    </source>
</evidence>
<evidence type="ECO:0000259" key="2">
    <source>
        <dbReference type="Pfam" id="PF00534"/>
    </source>
</evidence>
<dbReference type="AlphaFoldDB" id="A0A0P6YGM9"/>
<feature type="domain" description="Glycosyltransferase subfamily 4-like N-terminal" evidence="3">
    <location>
        <begin position="15"/>
        <end position="181"/>
    </location>
</feature>
<dbReference type="InterPro" id="IPR028098">
    <property type="entry name" value="Glyco_trans_4-like_N"/>
</dbReference>
<keyword evidence="1" id="KW-0808">Transferase</keyword>
<dbReference type="Pfam" id="PF13439">
    <property type="entry name" value="Glyco_transf_4"/>
    <property type="match status" value="1"/>
</dbReference>
<dbReference type="OrthoDB" id="9769555at2"/>
<dbReference type="STRING" id="70996.SE18_02850"/>
<dbReference type="Pfam" id="PF00534">
    <property type="entry name" value="Glycos_transf_1"/>
    <property type="match status" value="1"/>
</dbReference>
<evidence type="ECO:0000256" key="1">
    <source>
        <dbReference type="ARBA" id="ARBA00022679"/>
    </source>
</evidence>
<dbReference type="SUPFAM" id="SSF53756">
    <property type="entry name" value="UDP-Glycosyltransferase/glycogen phosphorylase"/>
    <property type="match status" value="1"/>
</dbReference>
<dbReference type="CDD" id="cd03809">
    <property type="entry name" value="GT4_MtfB-like"/>
    <property type="match status" value="1"/>
</dbReference>
<protein>
    <recommendedName>
        <fullName evidence="6">Glycosyl transferase family 1</fullName>
    </recommendedName>
</protein>
<comment type="caution">
    <text evidence="4">The sequence shown here is derived from an EMBL/GenBank/DDBJ whole genome shotgun (WGS) entry which is preliminary data.</text>
</comment>
<dbReference type="PANTHER" id="PTHR46401:SF2">
    <property type="entry name" value="GLYCOSYLTRANSFERASE WBBK-RELATED"/>
    <property type="match status" value="1"/>
</dbReference>
<organism evidence="4 5">
    <name type="scientific">Herpetosiphon geysericola</name>
    <dbReference type="NCBI Taxonomy" id="70996"/>
    <lineage>
        <taxon>Bacteria</taxon>
        <taxon>Bacillati</taxon>
        <taxon>Chloroflexota</taxon>
        <taxon>Chloroflexia</taxon>
        <taxon>Herpetosiphonales</taxon>
        <taxon>Herpetosiphonaceae</taxon>
        <taxon>Herpetosiphon</taxon>
    </lineage>
</organism>
<feature type="domain" description="Glycosyl transferase family 1" evidence="2">
    <location>
        <begin position="197"/>
        <end position="358"/>
    </location>
</feature>
<accession>A0A0P6YGM9</accession>
<keyword evidence="5" id="KW-1185">Reference proteome</keyword>
<sequence length="384" mass="42097">MHIAIDYNAAVRQGGGIGRFVREITQVAAQAAPQHRFSLWYAARGLDPNSAQMQALHELQRRLPNIKPRPIPITERLLTILWQRLQLPLAVEQIVGAVDVVHGTDFVLPPTKAKTLLSIHDFAYIIHPETAPPELRRYLGGVVPRNIRRADHIHVNSRATKADMERLLGTAPDKSTIVYSGSGSDFYPRPEAEIAEMRQRLGLPERYLLNVGTVQPRKNVERLIEAFGKLPAELRSQPLVIGGKRGWLAEPIYAAVQRYGLAQSVIFLDFVSDSDLPKLYSGATAMVYPSLYEGFGVPIVEAQACGTPVITSTISSLPEIAGNAALLVDPHDTAAITAALHKVLTEPEFCQTLAEAGPRQAAKFTWEGTGLGILGLYELLGQQC</sequence>
<evidence type="ECO:0008006" key="6">
    <source>
        <dbReference type="Google" id="ProtNLM"/>
    </source>
</evidence>
<evidence type="ECO:0000259" key="3">
    <source>
        <dbReference type="Pfam" id="PF13439"/>
    </source>
</evidence>
<dbReference type="FunFam" id="3.40.50.2000:FF:000119">
    <property type="entry name" value="Glycosyl transferase group 1"/>
    <property type="match status" value="1"/>
</dbReference>
<dbReference type="Proteomes" id="UP000050277">
    <property type="component" value="Unassembled WGS sequence"/>
</dbReference>
<dbReference type="GO" id="GO:0009103">
    <property type="term" value="P:lipopolysaccharide biosynthetic process"/>
    <property type="evidence" value="ECO:0007669"/>
    <property type="project" value="TreeGrafter"/>
</dbReference>
<dbReference type="PANTHER" id="PTHR46401">
    <property type="entry name" value="GLYCOSYLTRANSFERASE WBBK-RELATED"/>
    <property type="match status" value="1"/>
</dbReference>
<name>A0A0P6YGM9_9CHLR</name>
<gene>
    <name evidence="4" type="ORF">SE18_02850</name>
</gene>
<dbReference type="Gene3D" id="3.40.50.2000">
    <property type="entry name" value="Glycogen Phosphorylase B"/>
    <property type="match status" value="2"/>
</dbReference>
<dbReference type="EMBL" id="LGKP01000006">
    <property type="protein sequence ID" value="KPL91372.1"/>
    <property type="molecule type" value="Genomic_DNA"/>
</dbReference>
<evidence type="ECO:0000313" key="4">
    <source>
        <dbReference type="EMBL" id="KPL91372.1"/>
    </source>
</evidence>
<dbReference type="GO" id="GO:0016757">
    <property type="term" value="F:glycosyltransferase activity"/>
    <property type="evidence" value="ECO:0007669"/>
    <property type="project" value="InterPro"/>
</dbReference>